<evidence type="ECO:0000313" key="2">
    <source>
        <dbReference type="EMBL" id="ONK69070.1"/>
    </source>
</evidence>
<gene>
    <name evidence="2" type="ORF">A4U43_C05F18970</name>
</gene>
<feature type="compositionally biased region" description="Basic and acidic residues" evidence="1">
    <location>
        <begin position="146"/>
        <end position="157"/>
    </location>
</feature>
<evidence type="ECO:0000256" key="1">
    <source>
        <dbReference type="SAM" id="MobiDB-lite"/>
    </source>
</evidence>
<dbReference type="Gramene" id="ONK69070">
    <property type="protein sequence ID" value="ONK69070"/>
    <property type="gene ID" value="A4U43_C05F18970"/>
</dbReference>
<organism evidence="2 3">
    <name type="scientific">Asparagus officinalis</name>
    <name type="common">Garden asparagus</name>
    <dbReference type="NCBI Taxonomy" id="4686"/>
    <lineage>
        <taxon>Eukaryota</taxon>
        <taxon>Viridiplantae</taxon>
        <taxon>Streptophyta</taxon>
        <taxon>Embryophyta</taxon>
        <taxon>Tracheophyta</taxon>
        <taxon>Spermatophyta</taxon>
        <taxon>Magnoliopsida</taxon>
        <taxon>Liliopsida</taxon>
        <taxon>Asparagales</taxon>
        <taxon>Asparagaceae</taxon>
        <taxon>Asparagoideae</taxon>
        <taxon>Asparagus</taxon>
    </lineage>
</organism>
<dbReference type="AlphaFoldDB" id="A0A5P1EY34"/>
<evidence type="ECO:0000313" key="3">
    <source>
        <dbReference type="Proteomes" id="UP000243459"/>
    </source>
</evidence>
<accession>A0A5P1EY34</accession>
<sequence length="157" mass="17490">MKDYWTSGDVRADGDGQRARQGEALASGGHGATRGGEWRGYCLASGKRLPTHGDGCRGDDELERGSTGLIERTAVTGVWEADGACRIRQREGTWADRAAAARRLGRQVTEEREEMVLVRVRGGINKPRKRRSWFCQLRRPNLGPSPRERRGAEDEKE</sequence>
<reference evidence="3" key="1">
    <citation type="journal article" date="2017" name="Nat. Commun.">
        <title>The asparagus genome sheds light on the origin and evolution of a young Y chromosome.</title>
        <authorList>
            <person name="Harkess A."/>
            <person name="Zhou J."/>
            <person name="Xu C."/>
            <person name="Bowers J.E."/>
            <person name="Van der Hulst R."/>
            <person name="Ayyampalayam S."/>
            <person name="Mercati F."/>
            <person name="Riccardi P."/>
            <person name="McKain M.R."/>
            <person name="Kakrana A."/>
            <person name="Tang H."/>
            <person name="Ray J."/>
            <person name="Groenendijk J."/>
            <person name="Arikit S."/>
            <person name="Mathioni S.M."/>
            <person name="Nakano M."/>
            <person name="Shan H."/>
            <person name="Telgmann-Rauber A."/>
            <person name="Kanno A."/>
            <person name="Yue Z."/>
            <person name="Chen H."/>
            <person name="Li W."/>
            <person name="Chen Y."/>
            <person name="Xu X."/>
            <person name="Zhang Y."/>
            <person name="Luo S."/>
            <person name="Chen H."/>
            <person name="Gao J."/>
            <person name="Mao Z."/>
            <person name="Pires J.C."/>
            <person name="Luo M."/>
            <person name="Kudrna D."/>
            <person name="Wing R.A."/>
            <person name="Meyers B.C."/>
            <person name="Yi K."/>
            <person name="Kong H."/>
            <person name="Lavrijsen P."/>
            <person name="Sunseri F."/>
            <person name="Falavigna A."/>
            <person name="Ye Y."/>
            <person name="Leebens-Mack J.H."/>
            <person name="Chen G."/>
        </authorList>
    </citation>
    <scope>NUCLEOTIDE SEQUENCE [LARGE SCALE GENOMIC DNA]</scope>
    <source>
        <strain evidence="3">cv. DH0086</strain>
    </source>
</reference>
<proteinExistence type="predicted"/>
<feature type="region of interest" description="Disordered" evidence="1">
    <location>
        <begin position="135"/>
        <end position="157"/>
    </location>
</feature>
<feature type="compositionally biased region" description="Basic and acidic residues" evidence="1">
    <location>
        <begin position="10"/>
        <end position="21"/>
    </location>
</feature>
<name>A0A5P1EY34_ASPOF</name>
<dbReference type="Proteomes" id="UP000243459">
    <property type="component" value="Chromosome 5"/>
</dbReference>
<feature type="region of interest" description="Disordered" evidence="1">
    <location>
        <begin position="1"/>
        <end position="32"/>
    </location>
</feature>
<protein>
    <submittedName>
        <fullName evidence="2">Uncharacterized protein</fullName>
    </submittedName>
</protein>
<dbReference type="EMBL" id="CM007385">
    <property type="protein sequence ID" value="ONK69070.1"/>
    <property type="molecule type" value="Genomic_DNA"/>
</dbReference>
<keyword evidence="3" id="KW-1185">Reference proteome</keyword>